<accession>A0A9N9DHX8</accession>
<dbReference type="OrthoDB" id="2419021at2759"/>
<keyword evidence="2" id="KW-1185">Reference proteome</keyword>
<sequence>MPRKLTLEDAIKSAEKRGGQCLSTQYTNNKDPLLWRCSNNHECKVKNGGHWCPYCNVGRNTLEDMQAYAQEKGGHCLSDCYYNVTTKLLWICKNLHTWETTPSSIKQGSWCPMCRFKRGNLCRKIVSKYLGPSSKNRQPDFLKNPKHPTGLQLDIPYYHYGFAIEVQGPQHEKYIEFFHNRDPKNFIKQQERDQLKEELCEENWIVLRYVWYYEDPFEKIPAILRELGLIP</sequence>
<evidence type="ECO:0000313" key="1">
    <source>
        <dbReference type="EMBL" id="CAG8636071.1"/>
    </source>
</evidence>
<evidence type="ECO:0000313" key="2">
    <source>
        <dbReference type="Proteomes" id="UP000789572"/>
    </source>
</evidence>
<name>A0A9N9DHX8_9GLOM</name>
<dbReference type="Gene3D" id="3.40.960.10">
    <property type="entry name" value="VSR Endonuclease"/>
    <property type="match status" value="1"/>
</dbReference>
<proteinExistence type="predicted"/>
<protein>
    <submittedName>
        <fullName evidence="1">6231_t:CDS:1</fullName>
    </submittedName>
</protein>
<gene>
    <name evidence="1" type="ORF">POCULU_LOCUS9163</name>
</gene>
<comment type="caution">
    <text evidence="1">The sequence shown here is derived from an EMBL/GenBank/DDBJ whole genome shotgun (WGS) entry which is preliminary data.</text>
</comment>
<reference evidence="1" key="1">
    <citation type="submission" date="2021-06" db="EMBL/GenBank/DDBJ databases">
        <authorList>
            <person name="Kallberg Y."/>
            <person name="Tangrot J."/>
            <person name="Rosling A."/>
        </authorList>
    </citation>
    <scope>NUCLEOTIDE SEQUENCE</scope>
    <source>
        <strain evidence="1">IA702</strain>
    </source>
</reference>
<dbReference type="AlphaFoldDB" id="A0A9N9DHX8"/>
<dbReference type="Proteomes" id="UP000789572">
    <property type="component" value="Unassembled WGS sequence"/>
</dbReference>
<organism evidence="1 2">
    <name type="scientific">Paraglomus occultum</name>
    <dbReference type="NCBI Taxonomy" id="144539"/>
    <lineage>
        <taxon>Eukaryota</taxon>
        <taxon>Fungi</taxon>
        <taxon>Fungi incertae sedis</taxon>
        <taxon>Mucoromycota</taxon>
        <taxon>Glomeromycotina</taxon>
        <taxon>Glomeromycetes</taxon>
        <taxon>Paraglomerales</taxon>
        <taxon>Paraglomeraceae</taxon>
        <taxon>Paraglomus</taxon>
    </lineage>
</organism>
<dbReference type="EMBL" id="CAJVPJ010003156">
    <property type="protein sequence ID" value="CAG8636071.1"/>
    <property type="molecule type" value="Genomic_DNA"/>
</dbReference>